<gene>
    <name evidence="1" type="ORF">GMARGA_LOCUS37830</name>
</gene>
<comment type="caution">
    <text evidence="1">The sequence shown here is derived from an EMBL/GenBank/DDBJ whole genome shotgun (WGS) entry which is preliminary data.</text>
</comment>
<dbReference type="EMBL" id="CAJVQB010080879">
    <property type="protein sequence ID" value="CAG8845782.1"/>
    <property type="molecule type" value="Genomic_DNA"/>
</dbReference>
<feature type="non-terminal residue" evidence="1">
    <location>
        <position position="1"/>
    </location>
</feature>
<sequence>QIPHGQQSSKVLRSALESSVRKTIGPTYGLHPKKAYSRSIVFKRVIKVFRGSNDANAFMQHISPA</sequence>
<reference evidence="1 2" key="1">
    <citation type="submission" date="2021-06" db="EMBL/GenBank/DDBJ databases">
        <authorList>
            <person name="Kallberg Y."/>
            <person name="Tangrot J."/>
            <person name="Rosling A."/>
        </authorList>
    </citation>
    <scope>NUCLEOTIDE SEQUENCE [LARGE SCALE GENOMIC DNA]</scope>
    <source>
        <strain evidence="1 2">120-4 pot B 10/14</strain>
    </source>
</reference>
<dbReference type="Proteomes" id="UP000789901">
    <property type="component" value="Unassembled WGS sequence"/>
</dbReference>
<accession>A0ABN7X3Q4</accession>
<keyword evidence="2" id="KW-1185">Reference proteome</keyword>
<name>A0ABN7X3Q4_GIGMA</name>
<evidence type="ECO:0000313" key="1">
    <source>
        <dbReference type="EMBL" id="CAG8845782.1"/>
    </source>
</evidence>
<protein>
    <submittedName>
        <fullName evidence="1">20965_t:CDS:1</fullName>
    </submittedName>
</protein>
<proteinExistence type="predicted"/>
<organism evidence="1 2">
    <name type="scientific">Gigaspora margarita</name>
    <dbReference type="NCBI Taxonomy" id="4874"/>
    <lineage>
        <taxon>Eukaryota</taxon>
        <taxon>Fungi</taxon>
        <taxon>Fungi incertae sedis</taxon>
        <taxon>Mucoromycota</taxon>
        <taxon>Glomeromycotina</taxon>
        <taxon>Glomeromycetes</taxon>
        <taxon>Diversisporales</taxon>
        <taxon>Gigasporaceae</taxon>
        <taxon>Gigaspora</taxon>
    </lineage>
</organism>
<evidence type="ECO:0000313" key="2">
    <source>
        <dbReference type="Proteomes" id="UP000789901"/>
    </source>
</evidence>